<comment type="caution">
    <text evidence="3">The sequence shown here is derived from an EMBL/GenBank/DDBJ whole genome shotgun (WGS) entry which is preliminary data.</text>
</comment>
<dbReference type="PROSITE" id="PS50011">
    <property type="entry name" value="PROTEIN_KINASE_DOM"/>
    <property type="match status" value="1"/>
</dbReference>
<feature type="compositionally biased region" description="Low complexity" evidence="1">
    <location>
        <begin position="816"/>
        <end position="835"/>
    </location>
</feature>
<feature type="compositionally biased region" description="Low complexity" evidence="1">
    <location>
        <begin position="735"/>
        <end position="761"/>
    </location>
</feature>
<feature type="compositionally biased region" description="Low complexity" evidence="1">
    <location>
        <begin position="850"/>
        <end position="863"/>
    </location>
</feature>
<feature type="region of interest" description="Disordered" evidence="1">
    <location>
        <begin position="705"/>
        <end position="769"/>
    </location>
</feature>
<feature type="region of interest" description="Disordered" evidence="1">
    <location>
        <begin position="139"/>
        <end position="161"/>
    </location>
</feature>
<sequence>MDDSVVEATQLVQSNLDPAGSSSRVDRQTTTISPNITSTAGPWKIYPAKNKKTGKECSVFVFDKKALDAHRSGMSRPEVAEFKRSVDAVVERLKKRASAIAKLRHPGILEVVEPVEETRGGGLQFVAEAVTASLSGLLQEKDDQERGGASGRASRYVTEDADGTRRRRELEIDELEIQKGLLQVSKALEFLHDNAGLVHGNLTPDAILINAKASSNGHSSIQPINLREVLRHSPSLPRAVQLNTDYTSPDFVIDNNLTASADMFSLGLLIVALYNSPHKSPISCNGSLSAYQRLFQSSQSVPNSTNNFLSSRALPKELTNHVLPRLITRRPAQRMTAAEFQQSEFFNNILVSTIRFLDTFPAKTPNEKSQFLRGLIKVLPSFPKSVMERKLLPALLEELKDKELISLILHNVFKIIELLPSGKRAFGDKVRPSLKEIFVSNVKQAQEKDPARDAGLMVVIEQLPVIGDNCAGKEFKDDILPVIFNALESPTPSLVDAALRSLPSVLPQLDFSTIKNELFPVIATIFSKTNSLAIKVRGLQAFVTLCGGSNDPGGDDGLDGLAPQKKKATSSTALDKYTMQEKIVPLIKAIKTKEPAVMIAALNVLQVVGKVADADFVAMDILPVLWSMSLGPLLDLKQFQRFMDLIKTLSSRVEEEQTKKLQELAGGSANNSAVKDDFMSFGPVSGSSLDANGTTETDFEMLVKGESSGTSSNPLDSGWDTTALASPTAGASRKSTPTAAFSWSSPPAASPAVPAVKAQPPGFRTITPDLASFQPITPTATQFSQPLQPTSTSKASTLPTSPLALQSTSINWSTAAASNPWSSSSPATHQQQQQHHPPPTSAFGSLSLGQQQQQQQQNRTPSFSLPPPPGAGAGTTATQTSASSFSGFSLAPPPDYEHGVDACFWGDGGARGRGRDGEYGDGNGDGE</sequence>
<dbReference type="EMBL" id="JAHCVI010000004">
    <property type="protein sequence ID" value="KAG7286611.1"/>
    <property type="molecule type" value="Genomic_DNA"/>
</dbReference>
<feature type="compositionally biased region" description="Low complexity" evidence="1">
    <location>
        <begin position="874"/>
        <end position="890"/>
    </location>
</feature>
<dbReference type="SUPFAM" id="SSF48371">
    <property type="entry name" value="ARM repeat"/>
    <property type="match status" value="1"/>
</dbReference>
<name>A0AAD4ESK1_9PEZI</name>
<dbReference type="InterPro" id="IPR011009">
    <property type="entry name" value="Kinase-like_dom_sf"/>
</dbReference>
<dbReference type="CDD" id="cd14011">
    <property type="entry name" value="PK_SCY1_like"/>
    <property type="match status" value="1"/>
</dbReference>
<dbReference type="Gene3D" id="3.30.200.20">
    <property type="entry name" value="Phosphorylase Kinase, domain 1"/>
    <property type="match status" value="1"/>
</dbReference>
<evidence type="ECO:0000256" key="1">
    <source>
        <dbReference type="SAM" id="MobiDB-lite"/>
    </source>
</evidence>
<dbReference type="GO" id="GO:0005524">
    <property type="term" value="F:ATP binding"/>
    <property type="evidence" value="ECO:0007669"/>
    <property type="project" value="InterPro"/>
</dbReference>
<dbReference type="InterPro" id="IPR051177">
    <property type="entry name" value="CIK-Related_Protein"/>
</dbReference>
<proteinExistence type="predicted"/>
<dbReference type="Proteomes" id="UP001197093">
    <property type="component" value="Unassembled WGS sequence"/>
</dbReference>
<dbReference type="SMART" id="SM00220">
    <property type="entry name" value="S_TKc"/>
    <property type="match status" value="1"/>
</dbReference>
<dbReference type="InterPro" id="IPR000719">
    <property type="entry name" value="Prot_kinase_dom"/>
</dbReference>
<feature type="compositionally biased region" description="Polar residues" evidence="1">
    <location>
        <begin position="707"/>
        <end position="725"/>
    </location>
</feature>
<keyword evidence="4" id="KW-1185">Reference proteome</keyword>
<feature type="domain" description="Protein kinase" evidence="2">
    <location>
        <begin position="31"/>
        <end position="346"/>
    </location>
</feature>
<dbReference type="SUPFAM" id="SSF56112">
    <property type="entry name" value="Protein kinase-like (PK-like)"/>
    <property type="match status" value="1"/>
</dbReference>
<dbReference type="Gene3D" id="1.25.10.10">
    <property type="entry name" value="Leucine-rich Repeat Variant"/>
    <property type="match status" value="1"/>
</dbReference>
<evidence type="ECO:0000313" key="4">
    <source>
        <dbReference type="Proteomes" id="UP001197093"/>
    </source>
</evidence>
<protein>
    <recommendedName>
        <fullName evidence="2">Protein kinase domain-containing protein</fullName>
    </recommendedName>
</protein>
<evidence type="ECO:0000313" key="3">
    <source>
        <dbReference type="EMBL" id="KAG7286611.1"/>
    </source>
</evidence>
<reference evidence="3" key="1">
    <citation type="submission" date="2023-02" db="EMBL/GenBank/DDBJ databases">
        <authorList>
            <person name="Palmer J.M."/>
        </authorList>
    </citation>
    <scope>NUCLEOTIDE SEQUENCE</scope>
    <source>
        <strain evidence="3">FW57</strain>
    </source>
</reference>
<dbReference type="GO" id="GO:0004672">
    <property type="term" value="F:protein kinase activity"/>
    <property type="evidence" value="ECO:0007669"/>
    <property type="project" value="InterPro"/>
</dbReference>
<dbReference type="Pfam" id="PF00069">
    <property type="entry name" value="Pkinase"/>
    <property type="match status" value="1"/>
</dbReference>
<accession>A0AAD4ESK1</accession>
<dbReference type="InterPro" id="IPR016024">
    <property type="entry name" value="ARM-type_fold"/>
</dbReference>
<evidence type="ECO:0000259" key="2">
    <source>
        <dbReference type="PROSITE" id="PS50011"/>
    </source>
</evidence>
<gene>
    <name evidence="3" type="ORF">NEMBOFW57_008922</name>
</gene>
<organism evidence="3 4">
    <name type="scientific">Staphylotrichum longicolle</name>
    <dbReference type="NCBI Taxonomy" id="669026"/>
    <lineage>
        <taxon>Eukaryota</taxon>
        <taxon>Fungi</taxon>
        <taxon>Dikarya</taxon>
        <taxon>Ascomycota</taxon>
        <taxon>Pezizomycotina</taxon>
        <taxon>Sordariomycetes</taxon>
        <taxon>Sordariomycetidae</taxon>
        <taxon>Sordariales</taxon>
        <taxon>Chaetomiaceae</taxon>
        <taxon>Staphylotrichum</taxon>
    </lineage>
</organism>
<dbReference type="PANTHER" id="PTHR12984:SF6">
    <property type="entry name" value="SCY1-LIKE PROTEIN 2"/>
    <property type="match status" value="1"/>
</dbReference>
<dbReference type="InterPro" id="IPR011989">
    <property type="entry name" value="ARM-like"/>
</dbReference>
<feature type="region of interest" description="Disordered" evidence="1">
    <location>
        <begin position="816"/>
        <end position="927"/>
    </location>
</feature>
<dbReference type="AlphaFoldDB" id="A0AAD4ESK1"/>
<feature type="region of interest" description="Disordered" evidence="1">
    <location>
        <begin position="15"/>
        <end position="37"/>
    </location>
</feature>
<dbReference type="Gene3D" id="1.10.510.10">
    <property type="entry name" value="Transferase(Phosphotransferase) domain 1"/>
    <property type="match status" value="1"/>
</dbReference>
<dbReference type="PANTHER" id="PTHR12984">
    <property type="entry name" value="SCY1-RELATED S/T PROTEIN KINASE-LIKE"/>
    <property type="match status" value="1"/>
</dbReference>